<dbReference type="Gene3D" id="3.40.640.10">
    <property type="entry name" value="Type I PLP-dependent aspartate aminotransferase-like (Major domain)"/>
    <property type="match status" value="1"/>
</dbReference>
<evidence type="ECO:0000256" key="4">
    <source>
        <dbReference type="ARBA" id="ARBA00012085"/>
    </source>
</evidence>
<dbReference type="EMBL" id="OC867443">
    <property type="protein sequence ID" value="CAD7633519.1"/>
    <property type="molecule type" value="Genomic_DNA"/>
</dbReference>
<sequence>MVNISFITQTLFTDCEDVCNNYLAIYKLHEMSKIMSHISTRAIHCGQSAAQWSHRATVPPIVNSTTFELSIQQVFDENFVGNDLMYSRMGNPTRSSLNTALAALESARHALAFGSGMAAIVTCGHLLSAGDHVLSCDDIYGGTNLYFTQCLKPMGFDVTYTDFTDMSAVAANIRPNTRLLWVESPSNPLMKFVDLKALCELRDRSAPEAIIAVDNTLMSPLFQRPLDSGADLSVHSVTKYINDVTMGAVMTNREDLYSRLEFLQNALGTVSSPFDCFLANRGLKTLSARMAVHQTNGLSVARFLESHPMISQVLHPGLESHPQYELARRQCRGFSGMISFRLKGSVAQSKTFLQSLKVVKHAVSLGGVESSVEVPARMSHRDMTHEERRALGIDDQLIRMSVGIEDVEDLIQDLGSALKCAQQSLDSDIYSFSTRTIHCGQSPDQWTHRSLIPPIVNSTTFELSVQQLFDPKFAGN</sequence>
<dbReference type="SUPFAM" id="SSF53383">
    <property type="entry name" value="PLP-dependent transferases"/>
    <property type="match status" value="1"/>
</dbReference>
<dbReference type="FunFam" id="3.40.640.10:FF:000046">
    <property type="entry name" value="Cystathionine gamma-lyase"/>
    <property type="match status" value="1"/>
</dbReference>
<organism evidence="11">
    <name type="scientific">Medioppia subpectinata</name>
    <dbReference type="NCBI Taxonomy" id="1979941"/>
    <lineage>
        <taxon>Eukaryota</taxon>
        <taxon>Metazoa</taxon>
        <taxon>Ecdysozoa</taxon>
        <taxon>Arthropoda</taxon>
        <taxon>Chelicerata</taxon>
        <taxon>Arachnida</taxon>
        <taxon>Acari</taxon>
        <taxon>Acariformes</taxon>
        <taxon>Sarcoptiformes</taxon>
        <taxon>Oribatida</taxon>
        <taxon>Brachypylina</taxon>
        <taxon>Oppioidea</taxon>
        <taxon>Oppiidae</taxon>
        <taxon>Medioppia</taxon>
    </lineage>
</organism>
<dbReference type="GO" id="GO:0030170">
    <property type="term" value="F:pyridoxal phosphate binding"/>
    <property type="evidence" value="ECO:0007669"/>
    <property type="project" value="InterPro"/>
</dbReference>
<dbReference type="GO" id="GO:0019346">
    <property type="term" value="P:transsulfuration"/>
    <property type="evidence" value="ECO:0007669"/>
    <property type="project" value="InterPro"/>
</dbReference>
<reference evidence="11" key="1">
    <citation type="submission" date="2020-11" db="EMBL/GenBank/DDBJ databases">
        <authorList>
            <person name="Tran Van P."/>
        </authorList>
    </citation>
    <scope>NUCLEOTIDE SEQUENCE</scope>
</reference>
<dbReference type="InterPro" id="IPR015424">
    <property type="entry name" value="PyrdxlP-dep_Trfase"/>
</dbReference>
<keyword evidence="12" id="KW-1185">Reference proteome</keyword>
<feature type="non-terminal residue" evidence="11">
    <location>
        <position position="476"/>
    </location>
</feature>
<dbReference type="GO" id="GO:0005737">
    <property type="term" value="C:cytoplasm"/>
    <property type="evidence" value="ECO:0007669"/>
    <property type="project" value="TreeGrafter"/>
</dbReference>
<comment type="similarity">
    <text evidence="3 10">Belongs to the trans-sulfuration enzymes family.</text>
</comment>
<dbReference type="CDD" id="cd00614">
    <property type="entry name" value="CGS_like"/>
    <property type="match status" value="1"/>
</dbReference>
<evidence type="ECO:0000256" key="10">
    <source>
        <dbReference type="RuleBase" id="RU362118"/>
    </source>
</evidence>
<evidence type="ECO:0000256" key="2">
    <source>
        <dbReference type="ARBA" id="ARBA00005038"/>
    </source>
</evidence>
<accession>A0A7R9L1T4</accession>
<dbReference type="Proteomes" id="UP000759131">
    <property type="component" value="Unassembled WGS sequence"/>
</dbReference>
<evidence type="ECO:0000256" key="3">
    <source>
        <dbReference type="ARBA" id="ARBA00009077"/>
    </source>
</evidence>
<keyword evidence="7" id="KW-0456">Lyase</keyword>
<dbReference type="EMBL" id="CAJPIZ010012868">
    <property type="protein sequence ID" value="CAG2113949.1"/>
    <property type="molecule type" value="Genomic_DNA"/>
</dbReference>
<evidence type="ECO:0000256" key="8">
    <source>
        <dbReference type="ARBA" id="ARBA00029853"/>
    </source>
</evidence>
<evidence type="ECO:0000313" key="11">
    <source>
        <dbReference type="EMBL" id="CAD7633519.1"/>
    </source>
</evidence>
<dbReference type="InterPro" id="IPR015422">
    <property type="entry name" value="PyrdxlP-dep_Trfase_small"/>
</dbReference>
<dbReference type="FunFam" id="3.90.1150.10:FF:000008">
    <property type="entry name" value="Cystathionine gamma-synthase"/>
    <property type="match status" value="1"/>
</dbReference>
<feature type="modified residue" description="N6-(pyridoxal phosphate)lysine" evidence="9">
    <location>
        <position position="239"/>
    </location>
</feature>
<dbReference type="PANTHER" id="PTHR11808:SF15">
    <property type="entry name" value="CYSTATHIONINE GAMMA-LYASE"/>
    <property type="match status" value="1"/>
</dbReference>
<dbReference type="Pfam" id="PF01053">
    <property type="entry name" value="Cys_Met_Meta_PP"/>
    <property type="match status" value="1"/>
</dbReference>
<dbReference type="InterPro" id="IPR015421">
    <property type="entry name" value="PyrdxlP-dep_Trfase_major"/>
</dbReference>
<comment type="cofactor">
    <cofactor evidence="1 10">
        <name>pyridoxal 5'-phosphate</name>
        <dbReference type="ChEBI" id="CHEBI:597326"/>
    </cofactor>
</comment>
<dbReference type="PIRSF" id="PIRSF001434">
    <property type="entry name" value="CGS"/>
    <property type="match status" value="1"/>
</dbReference>
<evidence type="ECO:0000256" key="7">
    <source>
        <dbReference type="ARBA" id="ARBA00023239"/>
    </source>
</evidence>
<evidence type="ECO:0000256" key="1">
    <source>
        <dbReference type="ARBA" id="ARBA00001933"/>
    </source>
</evidence>
<name>A0A7R9L1T4_9ACAR</name>
<proteinExistence type="inferred from homology"/>
<dbReference type="Gene3D" id="3.90.1150.10">
    <property type="entry name" value="Aspartate Aminotransferase, domain 1"/>
    <property type="match status" value="1"/>
</dbReference>
<dbReference type="EC" id="4.4.1.1" evidence="4"/>
<keyword evidence="6" id="KW-0028">Amino-acid biosynthesis</keyword>
<dbReference type="InterPro" id="IPR000277">
    <property type="entry name" value="Cys/Met-Metab_PyrdxlP-dep_enz"/>
</dbReference>
<protein>
    <recommendedName>
        <fullName evidence="4">cystathionine gamma-lyase</fullName>
        <ecNumber evidence="4">4.4.1.1</ecNumber>
    </recommendedName>
    <alternativeName>
        <fullName evidence="8">Gamma-cystathionase</fullName>
    </alternativeName>
</protein>
<dbReference type="GO" id="GO:0004123">
    <property type="term" value="F:cystathionine gamma-lyase activity"/>
    <property type="evidence" value="ECO:0007669"/>
    <property type="project" value="TreeGrafter"/>
</dbReference>
<evidence type="ECO:0000256" key="6">
    <source>
        <dbReference type="ARBA" id="ARBA00023192"/>
    </source>
</evidence>
<dbReference type="AlphaFoldDB" id="A0A7R9L1T4"/>
<evidence type="ECO:0000313" key="12">
    <source>
        <dbReference type="Proteomes" id="UP000759131"/>
    </source>
</evidence>
<evidence type="ECO:0000256" key="5">
    <source>
        <dbReference type="ARBA" id="ARBA00022898"/>
    </source>
</evidence>
<dbReference type="PANTHER" id="PTHR11808">
    <property type="entry name" value="TRANS-SULFURATION ENZYME FAMILY MEMBER"/>
    <property type="match status" value="1"/>
</dbReference>
<keyword evidence="6" id="KW-0198">Cysteine biosynthesis</keyword>
<evidence type="ECO:0000256" key="9">
    <source>
        <dbReference type="PIRSR" id="PIRSR001434-2"/>
    </source>
</evidence>
<dbReference type="OrthoDB" id="3512640at2759"/>
<gene>
    <name evidence="11" type="ORF">OSB1V03_LOCUS13916</name>
</gene>
<comment type="pathway">
    <text evidence="2">Amino-acid biosynthesis; L-cysteine biosynthesis; L-cysteine from L-homocysteine and L-serine: step 2/2.</text>
</comment>
<dbReference type="GO" id="GO:0019343">
    <property type="term" value="P:cysteine biosynthetic process via cystathionine"/>
    <property type="evidence" value="ECO:0007669"/>
    <property type="project" value="TreeGrafter"/>
</dbReference>
<dbReference type="UniPathway" id="UPA00136">
    <property type="reaction ID" value="UER00202"/>
</dbReference>
<keyword evidence="5 9" id="KW-0663">Pyridoxal phosphate</keyword>